<sequence length="181" mass="21767">MSKEDYERDRTRWQQKLDDTAKRLADAEIINSEMNQIKAELNKKIVEMERNQRPLIEQNRRLSERNRILQNETKKCEQKLRHTQDDFLTLKDSYERLMKDNQSLKERRAFPEKLEELDRYRNQVLEYSKCITALRQAGLVSTEMFELNFDDFFLTHFSLCFTHITYQHGSFSSARVLPSGH</sequence>
<proteinExistence type="predicted"/>
<evidence type="ECO:0000256" key="1">
    <source>
        <dbReference type="SAM" id="Coils"/>
    </source>
</evidence>
<name>A0A183D0N9_9BILA</name>
<dbReference type="WBParaSite" id="GPUH_0000228501-mRNA-1">
    <property type="protein sequence ID" value="GPUH_0000228501-mRNA-1"/>
    <property type="gene ID" value="GPUH_0000228501"/>
</dbReference>
<evidence type="ECO:0000313" key="3">
    <source>
        <dbReference type="Proteomes" id="UP000271098"/>
    </source>
</evidence>
<feature type="coiled-coil region" evidence="1">
    <location>
        <begin position="3"/>
        <end position="86"/>
    </location>
</feature>
<accession>A0A183D0N9</accession>
<reference evidence="2 3" key="2">
    <citation type="submission" date="2018-11" db="EMBL/GenBank/DDBJ databases">
        <authorList>
            <consortium name="Pathogen Informatics"/>
        </authorList>
    </citation>
    <scope>NUCLEOTIDE SEQUENCE [LARGE SCALE GENOMIC DNA]</scope>
</reference>
<gene>
    <name evidence="2" type="ORF">GPUH_LOCUS2280</name>
</gene>
<reference evidence="4" key="1">
    <citation type="submission" date="2016-06" db="UniProtKB">
        <authorList>
            <consortium name="WormBaseParasite"/>
        </authorList>
    </citation>
    <scope>IDENTIFICATION</scope>
</reference>
<dbReference type="EMBL" id="UYRT01003319">
    <property type="protein sequence ID" value="VDK33235.1"/>
    <property type="molecule type" value="Genomic_DNA"/>
</dbReference>
<organism evidence="4">
    <name type="scientific">Gongylonema pulchrum</name>
    <dbReference type="NCBI Taxonomy" id="637853"/>
    <lineage>
        <taxon>Eukaryota</taxon>
        <taxon>Metazoa</taxon>
        <taxon>Ecdysozoa</taxon>
        <taxon>Nematoda</taxon>
        <taxon>Chromadorea</taxon>
        <taxon>Rhabditida</taxon>
        <taxon>Spirurina</taxon>
        <taxon>Spiruromorpha</taxon>
        <taxon>Spiruroidea</taxon>
        <taxon>Gongylonematidae</taxon>
        <taxon>Gongylonema</taxon>
    </lineage>
</organism>
<keyword evidence="3" id="KW-1185">Reference proteome</keyword>
<evidence type="ECO:0000313" key="4">
    <source>
        <dbReference type="WBParaSite" id="GPUH_0000228501-mRNA-1"/>
    </source>
</evidence>
<dbReference type="AlphaFoldDB" id="A0A183D0N9"/>
<protein>
    <submittedName>
        <fullName evidence="4">BBP1_C domain-containing protein</fullName>
    </submittedName>
</protein>
<keyword evidence="1" id="KW-0175">Coiled coil</keyword>
<evidence type="ECO:0000313" key="2">
    <source>
        <dbReference type="EMBL" id="VDK33235.1"/>
    </source>
</evidence>
<dbReference type="OrthoDB" id="5917544at2759"/>
<dbReference type="Proteomes" id="UP000271098">
    <property type="component" value="Unassembled WGS sequence"/>
</dbReference>